<name>A0A090G6N8_MESPL</name>
<reference evidence="1 2" key="1">
    <citation type="submission" date="2014-08" db="EMBL/GenBank/DDBJ databases">
        <authorList>
            <person name="Moulin Lionel"/>
        </authorList>
    </citation>
    <scope>NUCLEOTIDE SEQUENCE [LARGE SCALE GENOMIC DNA]</scope>
</reference>
<protein>
    <submittedName>
        <fullName evidence="1">Uncharacterized protein</fullName>
    </submittedName>
</protein>
<evidence type="ECO:0000313" key="2">
    <source>
        <dbReference type="Proteomes" id="UP000046122"/>
    </source>
</evidence>
<evidence type="ECO:0000313" key="1">
    <source>
        <dbReference type="EMBL" id="CDX53515.1"/>
    </source>
</evidence>
<gene>
    <name evidence="1" type="ORF">MPL3365_180167</name>
</gene>
<organism evidence="1 2">
    <name type="scientific">Mesorhizobium plurifarium</name>
    <dbReference type="NCBI Taxonomy" id="69974"/>
    <lineage>
        <taxon>Bacteria</taxon>
        <taxon>Pseudomonadati</taxon>
        <taxon>Pseudomonadota</taxon>
        <taxon>Alphaproteobacteria</taxon>
        <taxon>Hyphomicrobiales</taxon>
        <taxon>Phyllobacteriaceae</taxon>
        <taxon>Mesorhizobium</taxon>
    </lineage>
</organism>
<sequence length="57" mass="6096">MPCRTRRRCLGCGPDNPPPQGCGAKVRRLKNGADPAAVETLDTHVAFVNSPICLTFS</sequence>
<proteinExistence type="predicted"/>
<accession>A0A090G6N8</accession>
<dbReference type="Proteomes" id="UP000046122">
    <property type="component" value="Unassembled WGS sequence"/>
</dbReference>
<dbReference type="AlphaFoldDB" id="A0A090G6N8"/>
<dbReference type="EMBL" id="CCNE01000010">
    <property type="protein sequence ID" value="CDX53515.1"/>
    <property type="molecule type" value="Genomic_DNA"/>
</dbReference>